<evidence type="ECO:0000313" key="2">
    <source>
        <dbReference type="EMBL" id="SEH29617.1"/>
    </source>
</evidence>
<accession>A0A1H6H1E5</accession>
<dbReference type="Proteomes" id="UP000198561">
    <property type="component" value="Unassembled WGS sequence"/>
</dbReference>
<reference evidence="2 3" key="1">
    <citation type="submission" date="2016-10" db="EMBL/GenBank/DDBJ databases">
        <authorList>
            <person name="de Groot N.N."/>
        </authorList>
    </citation>
    <scope>NUCLEOTIDE SEQUENCE [LARGE SCALE GENOMIC DNA]</scope>
    <source>
        <strain evidence="2 3">DSM 23031</strain>
    </source>
</reference>
<sequence length="342" mass="37737">MSSKKFFCLFLLISLNCFSQVNYTSWVNSYLQINSYSGNTNPDAYTFMLTGNGAFNIPYWKISMRLKQPITSTDGKYTIPASKISLQPVSSSGQAYPGPVPTIPQIGMPLNTFLQEKQEVFLIPQSNAPLYNQPVQPNGYYSLQVKFSMNVMGGSYLGSYPAWISFIAPVQFTAYDQYNNIIGRTDHNFQFQIGTLSGTPTDVPEMSLQFSSKAVNGALEFKSLSDYVNGVSVLYSNGLIVKSNTQYQIKLRSLQGQFSSPAGNFIPLETVKLNLVPVSGNSGNVYPVLLSASPQLIASGSSTGNTSVYYDIKYSTKANDERVINAKSEEYSTTLQYEIIPQ</sequence>
<feature type="chain" id="PRO_5011547760" description="Protein BatD" evidence="1">
    <location>
        <begin position="20"/>
        <end position="342"/>
    </location>
</feature>
<evidence type="ECO:0000313" key="3">
    <source>
        <dbReference type="Proteomes" id="UP000198561"/>
    </source>
</evidence>
<protein>
    <recommendedName>
        <fullName evidence="4">Protein BatD</fullName>
    </recommendedName>
</protein>
<evidence type="ECO:0000256" key="1">
    <source>
        <dbReference type="SAM" id="SignalP"/>
    </source>
</evidence>
<dbReference type="EMBL" id="FNWQ01000001">
    <property type="protein sequence ID" value="SEH29617.1"/>
    <property type="molecule type" value="Genomic_DNA"/>
</dbReference>
<name>A0A1H6H1E5_CHRCI</name>
<gene>
    <name evidence="2" type="ORF">SAMN05421593_1115</name>
</gene>
<organism evidence="2 3">
    <name type="scientific">Chryseobacterium culicis</name>
    <dbReference type="NCBI Taxonomy" id="680127"/>
    <lineage>
        <taxon>Bacteria</taxon>
        <taxon>Pseudomonadati</taxon>
        <taxon>Bacteroidota</taxon>
        <taxon>Flavobacteriia</taxon>
        <taxon>Flavobacteriales</taxon>
        <taxon>Weeksellaceae</taxon>
        <taxon>Chryseobacterium group</taxon>
        <taxon>Chryseobacterium</taxon>
    </lineage>
</organism>
<evidence type="ECO:0008006" key="4">
    <source>
        <dbReference type="Google" id="ProtNLM"/>
    </source>
</evidence>
<dbReference type="AlphaFoldDB" id="A0A1H6H1E5"/>
<keyword evidence="1" id="KW-0732">Signal</keyword>
<dbReference type="OrthoDB" id="700277at2"/>
<dbReference type="RefSeq" id="WP_089690276.1">
    <property type="nucleotide sequence ID" value="NZ_FNWQ01000001.1"/>
</dbReference>
<proteinExistence type="predicted"/>
<feature type="signal peptide" evidence="1">
    <location>
        <begin position="1"/>
        <end position="19"/>
    </location>
</feature>
<dbReference type="STRING" id="680127.SAMN05421593_1115"/>